<dbReference type="AlphaFoldDB" id="A0A366RKL8"/>
<dbReference type="Proteomes" id="UP000253153">
    <property type="component" value="Unassembled WGS sequence"/>
</dbReference>
<evidence type="ECO:0000313" key="1">
    <source>
        <dbReference type="EMBL" id="RBR17322.1"/>
    </source>
</evidence>
<dbReference type="OrthoDB" id="3545167at2759"/>
<dbReference type="EMBL" id="QKXC01000133">
    <property type="protein sequence ID" value="RBR17322.1"/>
    <property type="molecule type" value="Genomic_DNA"/>
</dbReference>
<organism evidence="1 2">
    <name type="scientific">Fusarium coffeatum</name>
    <dbReference type="NCBI Taxonomy" id="231269"/>
    <lineage>
        <taxon>Eukaryota</taxon>
        <taxon>Fungi</taxon>
        <taxon>Dikarya</taxon>
        <taxon>Ascomycota</taxon>
        <taxon>Pezizomycotina</taxon>
        <taxon>Sordariomycetes</taxon>
        <taxon>Hypocreomycetidae</taxon>
        <taxon>Hypocreales</taxon>
        <taxon>Nectriaceae</taxon>
        <taxon>Fusarium</taxon>
        <taxon>Fusarium incarnatum-equiseti species complex</taxon>
    </lineage>
</organism>
<reference evidence="1 2" key="1">
    <citation type="submission" date="2018-06" db="EMBL/GenBank/DDBJ databases">
        <title>Fusarium incarnatum-equiseti species complex species 28.</title>
        <authorList>
            <person name="Gardiner D.M."/>
        </authorList>
    </citation>
    <scope>NUCLEOTIDE SEQUENCE [LARGE SCALE GENOMIC DNA]</scope>
    <source>
        <strain evidence="1 2">FIESC_28</strain>
    </source>
</reference>
<dbReference type="GeneID" id="41995919"/>
<evidence type="ECO:0000313" key="2">
    <source>
        <dbReference type="Proteomes" id="UP000253153"/>
    </source>
</evidence>
<gene>
    <name evidence="1" type="ORF">FIESC28_06479</name>
</gene>
<protein>
    <submittedName>
        <fullName evidence="1">Uncharacterized protein</fullName>
    </submittedName>
</protein>
<comment type="caution">
    <text evidence="1">The sequence shown here is derived from an EMBL/GenBank/DDBJ whole genome shotgun (WGS) entry which is preliminary data.</text>
</comment>
<accession>A0A366RKL8</accession>
<name>A0A366RKL8_9HYPO</name>
<dbReference type="RefSeq" id="XP_031015308.1">
    <property type="nucleotide sequence ID" value="XM_031160623.1"/>
</dbReference>
<keyword evidence="2" id="KW-1185">Reference proteome</keyword>
<proteinExistence type="predicted"/>
<sequence length="225" mass="25133">MHPTNRLPESLYPTLLMIDRDQCQTHTRSPWGTSEHRINHRIRYAFMGALSIVFIVEHSSESALPNLASSHQQVLVETTNDKEELYHPPFHAKIQDCQAFCQPNDCRRPLKACKQNQTRFSSSGCAQSDECIVVEKHPATVNNTQYGHDVGGGCYPDGTICAREDCLSMQTSLRKHSMPRATIDGLFHGDKPEAAQTGIKFGEVGVVKSRIDLSLETLLSKKAKN</sequence>